<accession>A0A8J4UR84</accession>
<keyword evidence="2" id="KW-0547">Nucleotide-binding</keyword>
<dbReference type="Proteomes" id="UP000727407">
    <property type="component" value="Unassembled WGS sequence"/>
</dbReference>
<feature type="domain" description="AIG1-type G" evidence="4">
    <location>
        <begin position="5"/>
        <end position="181"/>
    </location>
</feature>
<dbReference type="AlphaFoldDB" id="A0A8J4UR84"/>
<comment type="similarity">
    <text evidence="1">Belongs to the TRAFAC class TrmE-Era-EngA-EngB-Septin-like GTPase superfamily. AIG1/Toc34/Toc159-like paraseptin GTPase family. IAN subfamily.</text>
</comment>
<dbReference type="InterPro" id="IPR045058">
    <property type="entry name" value="GIMA/IAN/Toc"/>
</dbReference>
<evidence type="ECO:0000256" key="2">
    <source>
        <dbReference type="ARBA" id="ARBA00022741"/>
    </source>
</evidence>
<keyword evidence="6" id="KW-1185">Reference proteome</keyword>
<gene>
    <name evidence="5" type="ORF">DAT39_005267</name>
</gene>
<evidence type="ECO:0000256" key="1">
    <source>
        <dbReference type="ARBA" id="ARBA00008535"/>
    </source>
</evidence>
<dbReference type="Gene3D" id="3.40.50.300">
    <property type="entry name" value="P-loop containing nucleotide triphosphate hydrolases"/>
    <property type="match status" value="1"/>
</dbReference>
<reference evidence="5" key="1">
    <citation type="submission" date="2020-07" db="EMBL/GenBank/DDBJ databases">
        <title>Clarias magur genome sequencing, assembly and annotation.</title>
        <authorList>
            <person name="Kushwaha B."/>
            <person name="Kumar R."/>
            <person name="Das P."/>
            <person name="Joshi C.G."/>
            <person name="Kumar D."/>
            <person name="Nagpure N.S."/>
            <person name="Pandey M."/>
            <person name="Agarwal S."/>
            <person name="Srivastava S."/>
            <person name="Singh M."/>
            <person name="Sahoo L."/>
            <person name="Jayasankar P."/>
            <person name="Meher P.K."/>
            <person name="Koringa P.G."/>
            <person name="Iquebal M.A."/>
            <person name="Das S.P."/>
            <person name="Bit A."/>
            <person name="Patnaik S."/>
            <person name="Patel N."/>
            <person name="Shah T.M."/>
            <person name="Hinsu A."/>
            <person name="Jena J.K."/>
        </authorList>
    </citation>
    <scope>NUCLEOTIDE SEQUENCE</scope>
    <source>
        <strain evidence="5">CIFAMagur01</strain>
        <tissue evidence="5">Testis</tissue>
    </source>
</reference>
<dbReference type="EMBL" id="QNUK01000049">
    <property type="protein sequence ID" value="KAF5905022.1"/>
    <property type="molecule type" value="Genomic_DNA"/>
</dbReference>
<evidence type="ECO:0000313" key="5">
    <source>
        <dbReference type="EMBL" id="KAF5905022.1"/>
    </source>
</evidence>
<dbReference type="InterPro" id="IPR027417">
    <property type="entry name" value="P-loop_NTPase"/>
</dbReference>
<evidence type="ECO:0000256" key="3">
    <source>
        <dbReference type="ARBA" id="ARBA00023134"/>
    </source>
</evidence>
<evidence type="ECO:0000259" key="4">
    <source>
        <dbReference type="Pfam" id="PF04548"/>
    </source>
</evidence>
<keyword evidence="3" id="KW-0342">GTP-binding</keyword>
<organism evidence="5 6">
    <name type="scientific">Clarias magur</name>
    <name type="common">Asian catfish</name>
    <name type="synonym">Macropteronotus magur</name>
    <dbReference type="NCBI Taxonomy" id="1594786"/>
    <lineage>
        <taxon>Eukaryota</taxon>
        <taxon>Metazoa</taxon>
        <taxon>Chordata</taxon>
        <taxon>Craniata</taxon>
        <taxon>Vertebrata</taxon>
        <taxon>Euteleostomi</taxon>
        <taxon>Actinopterygii</taxon>
        <taxon>Neopterygii</taxon>
        <taxon>Teleostei</taxon>
        <taxon>Ostariophysi</taxon>
        <taxon>Siluriformes</taxon>
        <taxon>Clariidae</taxon>
        <taxon>Clarias</taxon>
    </lineage>
</organism>
<dbReference type="GO" id="GO:0005525">
    <property type="term" value="F:GTP binding"/>
    <property type="evidence" value="ECO:0007669"/>
    <property type="project" value="UniProtKB-KW"/>
</dbReference>
<dbReference type="PANTHER" id="PTHR10903:SF107">
    <property type="entry name" value="GTPASE IMAP FAMILY MEMBER 4-LIKE-RELATED"/>
    <property type="match status" value="1"/>
</dbReference>
<feature type="non-terminal residue" evidence="5">
    <location>
        <position position="235"/>
    </location>
</feature>
<evidence type="ECO:0000313" key="6">
    <source>
        <dbReference type="Proteomes" id="UP000727407"/>
    </source>
</evidence>
<protein>
    <submittedName>
        <fullName evidence="5">GTPase IMAP family member 4-like</fullName>
    </submittedName>
</protein>
<dbReference type="SUPFAM" id="SSF52540">
    <property type="entry name" value="P-loop containing nucleoside triphosphate hydrolases"/>
    <property type="match status" value="1"/>
</dbReference>
<proteinExistence type="inferred from homology"/>
<dbReference type="Pfam" id="PF04548">
    <property type="entry name" value="AIG1"/>
    <property type="match status" value="1"/>
</dbReference>
<dbReference type="InterPro" id="IPR006703">
    <property type="entry name" value="G_AIG1"/>
</dbReference>
<comment type="caution">
    <text evidence="5">The sequence shown here is derived from an EMBL/GenBank/DDBJ whole genome shotgun (WGS) entry which is preliminary data.</text>
</comment>
<sequence length="235" mass="27131">MADRRIVLLGKAEAKKHRLVRILLGDTKHNEECEECTVYEGQQAGRKVCIVDTPGWDRISTECTSPKIKNEITRSVTLCAPGPHALILVFPLKPGDVPSANELESAYQHMELLSETVWNYTMVLFLCDGDVEESTIKDHIQNAEKLLQKCRGRHYVVRRRSFETELSEFLKEIDSMVDENIRDSKVKESGGFFLPEVHYDTMQRKMPQKQKGEDKSDEKYGIWQRRESYQLINPT</sequence>
<dbReference type="PANTHER" id="PTHR10903">
    <property type="entry name" value="GTPASE, IMAP FAMILY MEMBER-RELATED"/>
    <property type="match status" value="1"/>
</dbReference>
<dbReference type="OrthoDB" id="8954335at2759"/>
<name>A0A8J4UR84_CLAMG</name>